<dbReference type="Proteomes" id="UP000886520">
    <property type="component" value="Chromosome 10"/>
</dbReference>
<sequence length="196" mass="22393">MDSSSNVASPVIVTEGFYDLNEVIMPTPLGPNTMRGAKQLARSRGEVQGECSSKRLKTIREYCERNDASQMQCRACLEDIRRHLQRPEDEDRESLRGELFSTLQHFKDDIARLETNQHEMFSFMENLQNEALQQFSLSFIAHKQHALALKEHVAALGGELISLKMAINRLNAIDKRRSSKSCQSLRATKHEPFVFL</sequence>
<keyword evidence="2" id="KW-1185">Reference proteome</keyword>
<reference evidence="1" key="1">
    <citation type="submission" date="2021-01" db="EMBL/GenBank/DDBJ databases">
        <title>Adiantum capillus-veneris genome.</title>
        <authorList>
            <person name="Fang Y."/>
            <person name="Liao Q."/>
        </authorList>
    </citation>
    <scope>NUCLEOTIDE SEQUENCE</scope>
    <source>
        <strain evidence="1">H3</strain>
        <tissue evidence="1">Leaf</tissue>
    </source>
</reference>
<dbReference type="OrthoDB" id="10496795at2759"/>
<evidence type="ECO:0000313" key="2">
    <source>
        <dbReference type="Proteomes" id="UP000886520"/>
    </source>
</evidence>
<dbReference type="AlphaFoldDB" id="A0A9D4ZJ94"/>
<gene>
    <name evidence="1" type="ORF">GOP47_0010911</name>
</gene>
<name>A0A9D4ZJ94_ADICA</name>
<protein>
    <submittedName>
        <fullName evidence="1">Uncharacterized protein</fullName>
    </submittedName>
</protein>
<comment type="caution">
    <text evidence="1">The sequence shown here is derived from an EMBL/GenBank/DDBJ whole genome shotgun (WGS) entry which is preliminary data.</text>
</comment>
<organism evidence="1 2">
    <name type="scientific">Adiantum capillus-veneris</name>
    <name type="common">Maidenhair fern</name>
    <dbReference type="NCBI Taxonomy" id="13818"/>
    <lineage>
        <taxon>Eukaryota</taxon>
        <taxon>Viridiplantae</taxon>
        <taxon>Streptophyta</taxon>
        <taxon>Embryophyta</taxon>
        <taxon>Tracheophyta</taxon>
        <taxon>Polypodiopsida</taxon>
        <taxon>Polypodiidae</taxon>
        <taxon>Polypodiales</taxon>
        <taxon>Pteridineae</taxon>
        <taxon>Pteridaceae</taxon>
        <taxon>Vittarioideae</taxon>
        <taxon>Adiantum</taxon>
    </lineage>
</organism>
<evidence type="ECO:0000313" key="1">
    <source>
        <dbReference type="EMBL" id="KAI5074950.1"/>
    </source>
</evidence>
<dbReference type="EMBL" id="JABFUD020000010">
    <property type="protein sequence ID" value="KAI5074950.1"/>
    <property type="molecule type" value="Genomic_DNA"/>
</dbReference>
<accession>A0A9D4ZJ94</accession>
<proteinExistence type="predicted"/>